<comment type="caution">
    <text evidence="1">The sequence shown here is derived from an EMBL/GenBank/DDBJ whole genome shotgun (WGS) entry which is preliminary data.</text>
</comment>
<name>U2KV56_9FIRM</name>
<evidence type="ECO:0000313" key="2">
    <source>
        <dbReference type="Proteomes" id="UP000016662"/>
    </source>
</evidence>
<dbReference type="Proteomes" id="UP000016662">
    <property type="component" value="Unassembled WGS sequence"/>
</dbReference>
<evidence type="ECO:0000313" key="1">
    <source>
        <dbReference type="EMBL" id="ERJ96167.1"/>
    </source>
</evidence>
<dbReference type="STRING" id="411473.RUMCAL_01483"/>
<accession>U2KV56</accession>
<keyword evidence="2" id="KW-1185">Reference proteome</keyword>
<organism evidence="1 2">
    <name type="scientific">Ruminococcus callidus ATCC 27760</name>
    <dbReference type="NCBI Taxonomy" id="411473"/>
    <lineage>
        <taxon>Bacteria</taxon>
        <taxon>Bacillati</taxon>
        <taxon>Bacillota</taxon>
        <taxon>Clostridia</taxon>
        <taxon>Eubacteriales</taxon>
        <taxon>Oscillospiraceae</taxon>
        <taxon>Ruminococcus</taxon>
    </lineage>
</organism>
<gene>
    <name evidence="1" type="ORF">RUMCAL_01483</name>
</gene>
<dbReference type="AlphaFoldDB" id="U2KV56"/>
<sequence>MEGFFRAIRYSKQTISQRVTLLFFFTEKKKRSKKRKEFAFPLYCEIQVSPENYTGNNLFRLTKIPRRGDRRLVRRNTTLFTLKIGA</sequence>
<protein>
    <submittedName>
        <fullName evidence="1">Uncharacterized protein</fullName>
    </submittedName>
</protein>
<dbReference type="EMBL" id="AWVF01000182">
    <property type="protein sequence ID" value="ERJ96167.1"/>
    <property type="molecule type" value="Genomic_DNA"/>
</dbReference>
<dbReference type="HOGENOM" id="CLU_2495977_0_0_9"/>
<reference evidence="1 2" key="1">
    <citation type="submission" date="2013-07" db="EMBL/GenBank/DDBJ databases">
        <authorList>
            <person name="Weinstock G."/>
            <person name="Sodergren E."/>
            <person name="Wylie T."/>
            <person name="Fulton L."/>
            <person name="Fulton R."/>
            <person name="Fronick C."/>
            <person name="O'Laughlin M."/>
            <person name="Godfrey J."/>
            <person name="Miner T."/>
            <person name="Herter B."/>
            <person name="Appelbaum E."/>
            <person name="Cordes M."/>
            <person name="Lek S."/>
            <person name="Wollam A."/>
            <person name="Pepin K.H."/>
            <person name="Palsikar V.B."/>
            <person name="Mitreva M."/>
            <person name="Wilson R.K."/>
        </authorList>
    </citation>
    <scope>NUCLEOTIDE SEQUENCE [LARGE SCALE GENOMIC DNA]</scope>
    <source>
        <strain evidence="1 2">ATCC 27760</strain>
    </source>
</reference>
<proteinExistence type="predicted"/>